<evidence type="ECO:0000313" key="3">
    <source>
        <dbReference type="Proteomes" id="UP000016933"/>
    </source>
</evidence>
<evidence type="ECO:0000313" key="2">
    <source>
        <dbReference type="EMBL" id="EME42577.1"/>
    </source>
</evidence>
<keyword evidence="3" id="KW-1185">Reference proteome</keyword>
<gene>
    <name evidence="2" type="ORF">DOTSEDRAFT_81415</name>
</gene>
<name>N1PJJ0_DOTSN</name>
<dbReference type="EMBL" id="KB446541">
    <property type="protein sequence ID" value="EME42577.1"/>
    <property type="molecule type" value="Genomic_DNA"/>
</dbReference>
<dbReference type="AlphaFoldDB" id="N1PJJ0"/>
<evidence type="ECO:0000256" key="1">
    <source>
        <dbReference type="SAM" id="MobiDB-lite"/>
    </source>
</evidence>
<protein>
    <submittedName>
        <fullName evidence="2">Uncharacterized protein</fullName>
    </submittedName>
</protein>
<feature type="region of interest" description="Disordered" evidence="1">
    <location>
        <begin position="1"/>
        <end position="24"/>
    </location>
</feature>
<proteinExistence type="predicted"/>
<dbReference type="HOGENOM" id="CLU_1137980_0_0_1"/>
<sequence length="244" mass="26632">MFDTPADEAPLPVERPSKVFMSTPPSLISMNRGIETSALAENSGRGLLTDNADIDHVRLALEELIVDGLAQPTPSDRERHAELRVGDRGLKWILDAKHTTRSTLIGRSASFALQNTVSQANTSPKFICDWVKVVPVPAFAPFRYALDTNGRLPRKKASLACAGMWLLKGLNRPALPPVTACSQETVMASLKILAMKAHMTERGFGWRIRLHLGLSRRTTSSSHASVGDNLHCKSSRALTTSIPD</sequence>
<dbReference type="Proteomes" id="UP000016933">
    <property type="component" value="Unassembled WGS sequence"/>
</dbReference>
<organism evidence="2 3">
    <name type="scientific">Dothistroma septosporum (strain NZE10 / CBS 128990)</name>
    <name type="common">Red band needle blight fungus</name>
    <name type="synonym">Mycosphaerella pini</name>
    <dbReference type="NCBI Taxonomy" id="675120"/>
    <lineage>
        <taxon>Eukaryota</taxon>
        <taxon>Fungi</taxon>
        <taxon>Dikarya</taxon>
        <taxon>Ascomycota</taxon>
        <taxon>Pezizomycotina</taxon>
        <taxon>Dothideomycetes</taxon>
        <taxon>Dothideomycetidae</taxon>
        <taxon>Mycosphaerellales</taxon>
        <taxon>Mycosphaerellaceae</taxon>
        <taxon>Dothistroma</taxon>
    </lineage>
</organism>
<reference evidence="2 3" key="2">
    <citation type="journal article" date="2012" name="PLoS Pathog.">
        <title>Diverse lifestyles and strategies of plant pathogenesis encoded in the genomes of eighteen Dothideomycetes fungi.</title>
        <authorList>
            <person name="Ohm R.A."/>
            <person name="Feau N."/>
            <person name="Henrissat B."/>
            <person name="Schoch C.L."/>
            <person name="Horwitz B.A."/>
            <person name="Barry K.W."/>
            <person name="Condon B.J."/>
            <person name="Copeland A.C."/>
            <person name="Dhillon B."/>
            <person name="Glaser F."/>
            <person name="Hesse C.N."/>
            <person name="Kosti I."/>
            <person name="LaButti K."/>
            <person name="Lindquist E.A."/>
            <person name="Lucas S."/>
            <person name="Salamov A.A."/>
            <person name="Bradshaw R.E."/>
            <person name="Ciuffetti L."/>
            <person name="Hamelin R.C."/>
            <person name="Kema G.H.J."/>
            <person name="Lawrence C."/>
            <person name="Scott J.A."/>
            <person name="Spatafora J.W."/>
            <person name="Turgeon B.G."/>
            <person name="de Wit P.J.G.M."/>
            <person name="Zhong S."/>
            <person name="Goodwin S.B."/>
            <person name="Grigoriev I.V."/>
        </authorList>
    </citation>
    <scope>NUCLEOTIDE SEQUENCE [LARGE SCALE GENOMIC DNA]</scope>
    <source>
        <strain evidence="3">NZE10 / CBS 128990</strain>
    </source>
</reference>
<accession>N1PJJ0</accession>
<reference evidence="3" key="1">
    <citation type="journal article" date="2012" name="PLoS Genet.">
        <title>The genomes of the fungal plant pathogens Cladosporium fulvum and Dothistroma septosporum reveal adaptation to different hosts and lifestyles but also signatures of common ancestry.</title>
        <authorList>
            <person name="de Wit P.J.G.M."/>
            <person name="van der Burgt A."/>
            <person name="Oekmen B."/>
            <person name="Stergiopoulos I."/>
            <person name="Abd-Elsalam K.A."/>
            <person name="Aerts A.L."/>
            <person name="Bahkali A.H."/>
            <person name="Beenen H.G."/>
            <person name="Chettri P."/>
            <person name="Cox M.P."/>
            <person name="Datema E."/>
            <person name="de Vries R.P."/>
            <person name="Dhillon B."/>
            <person name="Ganley A.R."/>
            <person name="Griffiths S.A."/>
            <person name="Guo Y."/>
            <person name="Hamelin R.C."/>
            <person name="Henrissat B."/>
            <person name="Kabir M.S."/>
            <person name="Jashni M.K."/>
            <person name="Kema G."/>
            <person name="Klaubauf S."/>
            <person name="Lapidus A."/>
            <person name="Levasseur A."/>
            <person name="Lindquist E."/>
            <person name="Mehrabi R."/>
            <person name="Ohm R.A."/>
            <person name="Owen T.J."/>
            <person name="Salamov A."/>
            <person name="Schwelm A."/>
            <person name="Schijlen E."/>
            <person name="Sun H."/>
            <person name="van den Burg H.A."/>
            <person name="van Ham R.C.H.J."/>
            <person name="Zhang S."/>
            <person name="Goodwin S.B."/>
            <person name="Grigoriev I.V."/>
            <person name="Collemare J."/>
            <person name="Bradshaw R.E."/>
        </authorList>
    </citation>
    <scope>NUCLEOTIDE SEQUENCE [LARGE SCALE GENOMIC DNA]</scope>
    <source>
        <strain evidence="3">NZE10 / CBS 128990</strain>
    </source>
</reference>